<evidence type="ECO:0000313" key="1">
    <source>
        <dbReference type="EMBL" id="DAD87832.1"/>
    </source>
</evidence>
<accession>A0A8S5N035</accession>
<reference evidence="1" key="1">
    <citation type="journal article" date="2021" name="Proc. Natl. Acad. Sci. U.S.A.">
        <title>A Catalog of Tens of Thousands of Viruses from Human Metagenomes Reveals Hidden Associations with Chronic Diseases.</title>
        <authorList>
            <person name="Tisza M.J."/>
            <person name="Buck C.B."/>
        </authorList>
    </citation>
    <scope>NUCLEOTIDE SEQUENCE</scope>
    <source>
        <strain evidence="1">Ct43U4</strain>
    </source>
</reference>
<dbReference type="InterPro" id="IPR027417">
    <property type="entry name" value="P-loop_NTPase"/>
</dbReference>
<proteinExistence type="predicted"/>
<sequence length="225" mass="25817">MGMVVAVMGASGSGKTSSLRKYKPGEIFIYEVAGKSLPFKATGMKKYIMETHDYGKIESTMKSMSSKCKTFIIDDSQYLMAFESFDKAKQVGYEKFTTMAFNFQKLLRFVKDELPENVIVFFLHHVSKDDDGFMHLKTLGKMLDNQLTIDGLFTIILYACKNQKQYVFETSDPDGLTTAKTPIGMFDEQYIDNDLKLVENTIRDYYDIKLTTNDEKKEEMTNEKN</sequence>
<dbReference type="SUPFAM" id="SSF52540">
    <property type="entry name" value="P-loop containing nucleoside triphosphate hydrolases"/>
    <property type="match status" value="1"/>
</dbReference>
<name>A0A8S5N035_9CAUD</name>
<dbReference type="EMBL" id="BK015029">
    <property type="protein sequence ID" value="DAD87832.1"/>
    <property type="molecule type" value="Genomic_DNA"/>
</dbReference>
<protein>
    <submittedName>
        <fullName evidence="1">AAA domain protein</fullName>
    </submittedName>
</protein>
<organism evidence="1">
    <name type="scientific">Siphoviridae sp. ct43U4</name>
    <dbReference type="NCBI Taxonomy" id="2826285"/>
    <lineage>
        <taxon>Viruses</taxon>
        <taxon>Duplodnaviria</taxon>
        <taxon>Heunggongvirae</taxon>
        <taxon>Uroviricota</taxon>
        <taxon>Caudoviricetes</taxon>
    </lineage>
</organism>